<protein>
    <submittedName>
        <fullName evidence="2">Uncharacterized protein</fullName>
    </submittedName>
</protein>
<dbReference type="EMBL" id="CP012117">
    <property type="protein sequence ID" value="ANP28635.1"/>
    <property type="molecule type" value="Genomic_DNA"/>
</dbReference>
<gene>
    <name evidence="2" type="ORF">DAD186_20850</name>
    <name evidence="3" type="ORF">FOB48_01130</name>
</gene>
<dbReference type="Proteomes" id="UP000092596">
    <property type="component" value="Chromosome"/>
</dbReference>
<evidence type="ECO:0000313" key="3">
    <source>
        <dbReference type="EMBL" id="QEU11045.1"/>
    </source>
</evidence>
<proteinExistence type="predicted"/>
<dbReference type="Proteomes" id="UP000323865">
    <property type="component" value="Chromosome"/>
</dbReference>
<dbReference type="KEGG" id="dva:DAD186_20850"/>
<reference evidence="2 4" key="1">
    <citation type="submission" date="2015-06" db="EMBL/GenBank/DDBJ databases">
        <title>Investigation of pathophysiology for high-risk pregnancy and development of treatment modality based on it.</title>
        <authorList>
            <person name="Kim B.-C."/>
            <person name="Lim S."/>
        </authorList>
    </citation>
    <scope>NUCLEOTIDE SEQUENCE [LARGE SCALE GENOMIC DNA]</scope>
    <source>
        <strain evidence="2 4">AD1-86</strain>
    </source>
</reference>
<evidence type="ECO:0000313" key="4">
    <source>
        <dbReference type="Proteomes" id="UP000092596"/>
    </source>
</evidence>
<dbReference type="RefSeq" id="WP_065248585.1">
    <property type="nucleotide sequence ID" value="NZ_CP012117.1"/>
</dbReference>
<organism evidence="2 4">
    <name type="scientific">Dermabacter vaginalis</name>
    <dbReference type="NCBI Taxonomy" id="1630135"/>
    <lineage>
        <taxon>Bacteria</taxon>
        <taxon>Bacillati</taxon>
        <taxon>Actinomycetota</taxon>
        <taxon>Actinomycetes</taxon>
        <taxon>Micrococcales</taxon>
        <taxon>Dermabacteraceae</taxon>
        <taxon>Dermabacter</taxon>
    </lineage>
</organism>
<accession>A0A1B0ZKU8</accession>
<feature type="compositionally biased region" description="Basic and acidic residues" evidence="1">
    <location>
        <begin position="1"/>
        <end position="17"/>
    </location>
</feature>
<reference evidence="3 5" key="2">
    <citation type="submission" date="2019-09" db="EMBL/GenBank/DDBJ databases">
        <title>FDA dAtabase for Regulatory Grade micrObial Sequences (FDA-ARGOS): Supporting development and validation of Infectious Disease Dx tests.</title>
        <authorList>
            <person name="Sciortino C."/>
            <person name="Tallon L."/>
            <person name="Sadzewicz L."/>
            <person name="Vavikolanu K."/>
            <person name="Mehta A."/>
            <person name="Aluvathingal J."/>
            <person name="Nadendla S."/>
            <person name="Nandy P."/>
            <person name="Geyer C."/>
            <person name="Yan Y."/>
            <person name="Sichtig H."/>
        </authorList>
    </citation>
    <scope>NUCLEOTIDE SEQUENCE [LARGE SCALE GENOMIC DNA]</scope>
    <source>
        <strain evidence="3 5">FDAARGOS_640</strain>
    </source>
</reference>
<evidence type="ECO:0000313" key="2">
    <source>
        <dbReference type="EMBL" id="ANP28635.1"/>
    </source>
</evidence>
<evidence type="ECO:0000256" key="1">
    <source>
        <dbReference type="SAM" id="MobiDB-lite"/>
    </source>
</evidence>
<evidence type="ECO:0000313" key="5">
    <source>
        <dbReference type="Proteomes" id="UP000323865"/>
    </source>
</evidence>
<dbReference type="STRING" id="1630135.DAD186_20850"/>
<name>A0A1B0ZKU8_9MICO</name>
<keyword evidence="5" id="KW-1185">Reference proteome</keyword>
<dbReference type="AlphaFoldDB" id="A0A1B0ZKU8"/>
<feature type="region of interest" description="Disordered" evidence="1">
    <location>
        <begin position="1"/>
        <end position="31"/>
    </location>
</feature>
<dbReference type="EMBL" id="CP044108">
    <property type="protein sequence ID" value="QEU11045.1"/>
    <property type="molecule type" value="Genomic_DNA"/>
</dbReference>
<sequence>MQPADSRRSTTISEHHVPFQPEGHPLAGYPFFTDSTSARESWDKLTSGRQARYLRAVPYIQEEYPNEELTVGTIGAIVAVGG</sequence>